<sequence length="88" mass="10665">MNKEQKERVLSLLVEAWAFRDVVPEAQYENEEIKKIFFRKNGKDVQEPLCWCGDKDCDACKKTRGREQDEFYRCRLTCNNFRRCYLCE</sequence>
<name>V9SHD5_9VIRU</name>
<evidence type="ECO:0000313" key="1">
    <source>
        <dbReference type="EMBL" id="AHC55177.1"/>
    </source>
</evidence>
<dbReference type="Proteomes" id="UP000232615">
    <property type="component" value="Segment"/>
</dbReference>
<accession>V9SHD5</accession>
<evidence type="ECO:0000313" key="2">
    <source>
        <dbReference type="Proteomes" id="UP000232615"/>
    </source>
</evidence>
<reference evidence="1 2" key="1">
    <citation type="journal article" date="2014" name="Arch. Virol.">
        <title>Complete genome sequence of Tunisvirus, a new member of the proposed family Marseilleviridae.</title>
        <authorList>
            <person name="Aherfi S."/>
            <person name="Boughalmi M."/>
            <person name="Pagnier I."/>
            <person name="Fournous G."/>
            <person name="La Scola B."/>
            <person name="Raoult D."/>
            <person name="Colson P."/>
        </authorList>
    </citation>
    <scope>NUCLEOTIDE SEQUENCE [LARGE SCALE GENOMIC DNA]</scope>
    <source>
        <strain evidence="1 2">U484</strain>
    </source>
</reference>
<keyword evidence="2" id="KW-1185">Reference proteome</keyword>
<protein>
    <submittedName>
        <fullName evidence="1">Uncharacterized protein</fullName>
    </submittedName>
</protein>
<proteinExistence type="predicted"/>
<dbReference type="EMBL" id="KF483846">
    <property type="protein sequence ID" value="AHC55177.1"/>
    <property type="molecule type" value="Genomic_DNA"/>
</dbReference>
<gene>
    <name evidence="1" type="ORF">TNS_ORF459</name>
</gene>
<organism evidence="1 2">
    <name type="scientific">Tunisvirus fontaine2</name>
    <dbReference type="NCBI Taxonomy" id="1421067"/>
    <lineage>
        <taxon>Viruses</taxon>
        <taxon>Varidnaviria</taxon>
        <taxon>Bamfordvirae</taxon>
        <taxon>Nucleocytoviricota</taxon>
        <taxon>Megaviricetes</taxon>
        <taxon>Pimascovirales</taxon>
        <taxon>Pimascovirales incertae sedis</taxon>
        <taxon>Marseilleviridae</taxon>
        <taxon>Losannavirus</taxon>
        <taxon>Losannavirus tunisense</taxon>
    </lineage>
</organism>